<name>A0A9P7RJP0_9PEZI</name>
<proteinExistence type="predicted"/>
<dbReference type="EMBL" id="JAESDN010000001">
    <property type="protein sequence ID" value="KAG7059329.1"/>
    <property type="molecule type" value="Genomic_DNA"/>
</dbReference>
<organism evidence="1 2">
    <name type="scientific">Colletotrichum scovillei</name>
    <dbReference type="NCBI Taxonomy" id="1209932"/>
    <lineage>
        <taxon>Eukaryota</taxon>
        <taxon>Fungi</taxon>
        <taxon>Dikarya</taxon>
        <taxon>Ascomycota</taxon>
        <taxon>Pezizomycotina</taxon>
        <taxon>Sordariomycetes</taxon>
        <taxon>Hypocreomycetidae</taxon>
        <taxon>Glomerellales</taxon>
        <taxon>Glomerellaceae</taxon>
        <taxon>Colletotrichum</taxon>
        <taxon>Colletotrichum acutatum species complex</taxon>
    </lineage>
</organism>
<feature type="non-terminal residue" evidence="1">
    <location>
        <position position="42"/>
    </location>
</feature>
<comment type="caution">
    <text evidence="1">The sequence shown here is derived from an EMBL/GenBank/DDBJ whole genome shotgun (WGS) entry which is preliminary data.</text>
</comment>
<dbReference type="AlphaFoldDB" id="A0A9P7RJP0"/>
<evidence type="ECO:0000313" key="1">
    <source>
        <dbReference type="EMBL" id="KAG7059329.1"/>
    </source>
</evidence>
<gene>
    <name evidence="1" type="ORF">JMJ77_006693</name>
</gene>
<keyword evidence="2" id="KW-1185">Reference proteome</keyword>
<protein>
    <submittedName>
        <fullName evidence="1">Uncharacterized protein</fullName>
    </submittedName>
</protein>
<reference evidence="1" key="1">
    <citation type="submission" date="2021-05" db="EMBL/GenBank/DDBJ databases">
        <title>Comparative genomics of three Colletotrichum scovillei strains and genetic complementation revealed genes involved fungal growth and virulence on chili pepper.</title>
        <authorList>
            <person name="Hsieh D.-K."/>
            <person name="Chuang S.-C."/>
            <person name="Chen C.-Y."/>
            <person name="Chao Y.-T."/>
            <person name="Lu M.-Y.J."/>
            <person name="Lee M.-H."/>
            <person name="Shih M.-C."/>
        </authorList>
    </citation>
    <scope>NUCLEOTIDE SEQUENCE</scope>
    <source>
        <strain evidence="1">Coll-153</strain>
    </source>
</reference>
<dbReference type="Proteomes" id="UP000699042">
    <property type="component" value="Unassembled WGS sequence"/>
</dbReference>
<accession>A0A9P7RJP0</accession>
<evidence type="ECO:0000313" key="2">
    <source>
        <dbReference type="Proteomes" id="UP000699042"/>
    </source>
</evidence>
<sequence length="42" mass="4847">MVTPMICVDHVSSYLWYECHARRRVMDGYGRTSVDRTAAQAL</sequence>